<dbReference type="EMBL" id="PUHW01000099">
    <property type="protein sequence ID" value="KAG0689134.1"/>
    <property type="molecule type" value="Genomic_DNA"/>
</dbReference>
<comment type="subunit">
    <text evidence="3">Interacts with ERF2.</text>
</comment>
<dbReference type="AlphaFoldDB" id="A0A9P7BGT1"/>
<evidence type="ECO:0000256" key="6">
    <source>
        <dbReference type="ARBA" id="ARBA00023136"/>
    </source>
</evidence>
<evidence type="ECO:0000259" key="8">
    <source>
        <dbReference type="Pfam" id="PF10256"/>
    </source>
</evidence>
<dbReference type="OrthoDB" id="5377273at2759"/>
<keyword evidence="7" id="KW-0812">Transmembrane</keyword>
<evidence type="ECO:0000256" key="4">
    <source>
        <dbReference type="ARBA" id="ARBA00018463"/>
    </source>
</evidence>
<dbReference type="Pfam" id="PF10256">
    <property type="entry name" value="Erf4"/>
    <property type="match status" value="1"/>
</dbReference>
<keyword evidence="7" id="KW-1133">Transmembrane helix</keyword>
<feature type="transmembrane region" description="Helical" evidence="7">
    <location>
        <begin position="157"/>
        <end position="177"/>
    </location>
</feature>
<evidence type="ECO:0000256" key="7">
    <source>
        <dbReference type="SAM" id="Phobius"/>
    </source>
</evidence>
<dbReference type="PANTHER" id="PTHR13254">
    <property type="entry name" value="GOLGI AUTOANTIGEN, GOLGIN SUBFAMILY A, 7"/>
    <property type="match status" value="1"/>
</dbReference>
<evidence type="ECO:0000313" key="9">
    <source>
        <dbReference type="EMBL" id="KAG0689134.1"/>
    </source>
</evidence>
<gene>
    <name evidence="9" type="primary">ERF4</name>
    <name evidence="9" type="ORF">C6P40_005507</name>
</gene>
<proteinExistence type="inferred from homology"/>
<keyword evidence="10" id="KW-1185">Reference proteome</keyword>
<dbReference type="InterPro" id="IPR019383">
    <property type="entry name" value="Golgin_A_7/ERF4"/>
</dbReference>
<dbReference type="GO" id="GO:0005789">
    <property type="term" value="C:endoplasmic reticulum membrane"/>
    <property type="evidence" value="ECO:0007669"/>
    <property type="project" value="UniProtKB-SubCell"/>
</dbReference>
<reference evidence="9" key="1">
    <citation type="submission" date="2020-11" db="EMBL/GenBank/DDBJ databases">
        <title>Kefir isolates.</title>
        <authorList>
            <person name="Marcisauskas S."/>
            <person name="Kim Y."/>
            <person name="Blasche S."/>
        </authorList>
    </citation>
    <scope>NUCLEOTIDE SEQUENCE</scope>
    <source>
        <strain evidence="9">Olga-1</strain>
    </source>
</reference>
<organism evidence="9 10">
    <name type="scientific">Pichia californica</name>
    <dbReference type="NCBI Taxonomy" id="460514"/>
    <lineage>
        <taxon>Eukaryota</taxon>
        <taxon>Fungi</taxon>
        <taxon>Dikarya</taxon>
        <taxon>Ascomycota</taxon>
        <taxon>Saccharomycotina</taxon>
        <taxon>Pichiomycetes</taxon>
        <taxon>Pichiales</taxon>
        <taxon>Pichiaceae</taxon>
        <taxon>Pichia</taxon>
    </lineage>
</organism>
<feature type="domain" description="Golgin subfamily A member 7/ERF4" evidence="8">
    <location>
        <begin position="68"/>
        <end position="222"/>
    </location>
</feature>
<keyword evidence="6 7" id="KW-0472">Membrane</keyword>
<comment type="caution">
    <text evidence="9">The sequence shown here is derived from an EMBL/GenBank/DDBJ whole genome shotgun (WGS) entry which is preliminary data.</text>
</comment>
<evidence type="ECO:0000313" key="10">
    <source>
        <dbReference type="Proteomes" id="UP000697127"/>
    </source>
</evidence>
<dbReference type="GO" id="GO:0006612">
    <property type="term" value="P:protein targeting to membrane"/>
    <property type="evidence" value="ECO:0007669"/>
    <property type="project" value="TreeGrafter"/>
</dbReference>
<sequence length="235" mass="27520">MDSGNIGQYLETTAKPEVEKLEEGTVNNNNTIQFYNYHEYRAPFNDSVIITHHPNPYPFSYLDMDTRVVRIPRLTETDYPQFSTCLPGHEPGAIINNDYEDDKKYQFISTYTYMNQRFGNSSISPLSNYIDSTEFEEIVIKINKILHDIYSSNKANVIWLIINIIFLDIPNIIYHLLRKIFNLNVRNTKLESYVDEINIKFKNQNKPIRIVQPRESGFLSLDWIIPSQNPDTNLN</sequence>
<evidence type="ECO:0000256" key="3">
    <source>
        <dbReference type="ARBA" id="ARBA00011396"/>
    </source>
</evidence>
<protein>
    <recommendedName>
        <fullName evidence="4">Ras modification protein ERF4</fullName>
    </recommendedName>
</protein>
<dbReference type="Proteomes" id="UP000697127">
    <property type="component" value="Unassembled WGS sequence"/>
</dbReference>
<accession>A0A9P7BGT1</accession>
<evidence type="ECO:0000256" key="2">
    <source>
        <dbReference type="ARBA" id="ARBA00007732"/>
    </source>
</evidence>
<dbReference type="GO" id="GO:0031211">
    <property type="term" value="C:endoplasmic reticulum palmitoyltransferase complex"/>
    <property type="evidence" value="ECO:0007669"/>
    <property type="project" value="TreeGrafter"/>
</dbReference>
<comment type="subcellular location">
    <subcellularLocation>
        <location evidence="1">Endoplasmic reticulum membrane</location>
        <topology evidence="1">Peripheral membrane protein</topology>
    </subcellularLocation>
</comment>
<name>A0A9P7BGT1_9ASCO</name>
<evidence type="ECO:0000256" key="5">
    <source>
        <dbReference type="ARBA" id="ARBA00022824"/>
    </source>
</evidence>
<keyword evidence="5" id="KW-0256">Endoplasmic reticulum</keyword>
<dbReference type="InterPro" id="IPR051371">
    <property type="entry name" value="Ras_palmitoyltransferase"/>
</dbReference>
<dbReference type="PANTHER" id="PTHR13254:SF0">
    <property type="entry name" value="GOLGIN SUBFAMILY A MEMBER 7_ERF4 DOMAIN-CONTAINING PROTEIN"/>
    <property type="match status" value="1"/>
</dbReference>
<evidence type="ECO:0000256" key="1">
    <source>
        <dbReference type="ARBA" id="ARBA00004406"/>
    </source>
</evidence>
<comment type="similarity">
    <text evidence="2">Belongs to the ERF4 family.</text>
</comment>